<organism evidence="1 2">
    <name type="scientific">Daphnia pulex</name>
    <name type="common">Water flea</name>
    <dbReference type="NCBI Taxonomy" id="6669"/>
    <lineage>
        <taxon>Eukaryota</taxon>
        <taxon>Metazoa</taxon>
        <taxon>Ecdysozoa</taxon>
        <taxon>Arthropoda</taxon>
        <taxon>Crustacea</taxon>
        <taxon>Branchiopoda</taxon>
        <taxon>Diplostraca</taxon>
        <taxon>Cladocera</taxon>
        <taxon>Anomopoda</taxon>
        <taxon>Daphniidae</taxon>
        <taxon>Daphnia</taxon>
    </lineage>
</organism>
<dbReference type="Proteomes" id="UP000000305">
    <property type="component" value="Unassembled WGS sequence"/>
</dbReference>
<keyword evidence="2" id="KW-1185">Reference proteome</keyword>
<protein>
    <submittedName>
        <fullName evidence="1">Uncharacterized protein</fullName>
    </submittedName>
</protein>
<dbReference type="EMBL" id="GL734122">
    <property type="protein sequence ID" value="EFX61790.1"/>
    <property type="molecule type" value="Genomic_DNA"/>
</dbReference>
<dbReference type="KEGG" id="dpx:DAPPUDRAFT_338118"/>
<sequence>MVKESWSDDKKACEEKKFREIQAERVRQYNRLRNTPKYIVCTVTTRFDPEPYDFVTMQNGDTYEGRRKELGDRIVQLVLTEVDQVLGLNSPSPLALP</sequence>
<proteinExistence type="predicted"/>
<accession>E9I2J0</accession>
<dbReference type="InParanoid" id="E9I2J0"/>
<name>E9I2J0_DAPPU</name>
<dbReference type="AlphaFoldDB" id="E9I2J0"/>
<evidence type="ECO:0000313" key="1">
    <source>
        <dbReference type="EMBL" id="EFX61790.1"/>
    </source>
</evidence>
<evidence type="ECO:0000313" key="2">
    <source>
        <dbReference type="Proteomes" id="UP000000305"/>
    </source>
</evidence>
<gene>
    <name evidence="1" type="ORF">DAPPUDRAFT_338118</name>
</gene>
<reference evidence="1 2" key="1">
    <citation type="journal article" date="2011" name="Science">
        <title>The ecoresponsive genome of Daphnia pulex.</title>
        <authorList>
            <person name="Colbourne J.K."/>
            <person name="Pfrender M.E."/>
            <person name="Gilbert D."/>
            <person name="Thomas W.K."/>
            <person name="Tucker A."/>
            <person name="Oakley T.H."/>
            <person name="Tokishita S."/>
            <person name="Aerts A."/>
            <person name="Arnold G.J."/>
            <person name="Basu M.K."/>
            <person name="Bauer D.J."/>
            <person name="Caceres C.E."/>
            <person name="Carmel L."/>
            <person name="Casola C."/>
            <person name="Choi J.H."/>
            <person name="Detter J.C."/>
            <person name="Dong Q."/>
            <person name="Dusheyko S."/>
            <person name="Eads B.D."/>
            <person name="Frohlich T."/>
            <person name="Geiler-Samerotte K.A."/>
            <person name="Gerlach D."/>
            <person name="Hatcher P."/>
            <person name="Jogdeo S."/>
            <person name="Krijgsveld J."/>
            <person name="Kriventseva E.V."/>
            <person name="Kultz D."/>
            <person name="Laforsch C."/>
            <person name="Lindquist E."/>
            <person name="Lopez J."/>
            <person name="Manak J.R."/>
            <person name="Muller J."/>
            <person name="Pangilinan J."/>
            <person name="Patwardhan R.P."/>
            <person name="Pitluck S."/>
            <person name="Pritham E.J."/>
            <person name="Rechtsteiner A."/>
            <person name="Rho M."/>
            <person name="Rogozin I.B."/>
            <person name="Sakarya O."/>
            <person name="Salamov A."/>
            <person name="Schaack S."/>
            <person name="Shapiro H."/>
            <person name="Shiga Y."/>
            <person name="Skalitzky C."/>
            <person name="Smith Z."/>
            <person name="Souvorov A."/>
            <person name="Sung W."/>
            <person name="Tang Z."/>
            <person name="Tsuchiya D."/>
            <person name="Tu H."/>
            <person name="Vos H."/>
            <person name="Wang M."/>
            <person name="Wolf Y.I."/>
            <person name="Yamagata H."/>
            <person name="Yamada T."/>
            <person name="Ye Y."/>
            <person name="Shaw J.R."/>
            <person name="Andrews J."/>
            <person name="Crease T.J."/>
            <person name="Tang H."/>
            <person name="Lucas S.M."/>
            <person name="Robertson H.M."/>
            <person name="Bork P."/>
            <person name="Koonin E.V."/>
            <person name="Zdobnov E.M."/>
            <person name="Grigoriev I.V."/>
            <person name="Lynch M."/>
            <person name="Boore J.L."/>
        </authorList>
    </citation>
    <scope>NUCLEOTIDE SEQUENCE [LARGE SCALE GENOMIC DNA]</scope>
</reference>
<dbReference type="HOGENOM" id="CLU_2348766_0_0_1"/>